<reference evidence="2" key="2">
    <citation type="journal article" date="2007" name="Science">
        <title>Draft genome sequence of the sexually transmitted pathogen Trichomonas vaginalis.</title>
        <authorList>
            <person name="Carlton J.M."/>
            <person name="Hirt R.P."/>
            <person name="Silva J.C."/>
            <person name="Delcher A.L."/>
            <person name="Schatz M."/>
            <person name="Zhao Q."/>
            <person name="Wortman J.R."/>
            <person name="Bidwell S.L."/>
            <person name="Alsmark U.C.M."/>
            <person name="Besteiro S."/>
            <person name="Sicheritz-Ponten T."/>
            <person name="Noel C.J."/>
            <person name="Dacks J.B."/>
            <person name="Foster P.G."/>
            <person name="Simillion C."/>
            <person name="Van de Peer Y."/>
            <person name="Miranda-Saavedra D."/>
            <person name="Barton G.J."/>
            <person name="Westrop G.D."/>
            <person name="Mueller S."/>
            <person name="Dessi D."/>
            <person name="Fiori P.L."/>
            <person name="Ren Q."/>
            <person name="Paulsen I."/>
            <person name="Zhang H."/>
            <person name="Bastida-Corcuera F.D."/>
            <person name="Simoes-Barbosa A."/>
            <person name="Brown M.T."/>
            <person name="Hayes R.D."/>
            <person name="Mukherjee M."/>
            <person name="Okumura C.Y."/>
            <person name="Schneider R."/>
            <person name="Smith A.J."/>
            <person name="Vanacova S."/>
            <person name="Villalvazo M."/>
            <person name="Haas B.J."/>
            <person name="Pertea M."/>
            <person name="Feldblyum T.V."/>
            <person name="Utterback T.R."/>
            <person name="Shu C.L."/>
            <person name="Osoegawa K."/>
            <person name="de Jong P.J."/>
            <person name="Hrdy I."/>
            <person name="Horvathova L."/>
            <person name="Zubacova Z."/>
            <person name="Dolezal P."/>
            <person name="Malik S.B."/>
            <person name="Logsdon J.M. Jr."/>
            <person name="Henze K."/>
            <person name="Gupta A."/>
            <person name="Wang C.C."/>
            <person name="Dunne R.L."/>
            <person name="Upcroft J.A."/>
            <person name="Upcroft P."/>
            <person name="White O."/>
            <person name="Salzberg S.L."/>
            <person name="Tang P."/>
            <person name="Chiu C.-H."/>
            <person name="Lee Y.-S."/>
            <person name="Embley T.M."/>
            <person name="Coombs G.H."/>
            <person name="Mottram J.C."/>
            <person name="Tachezy J."/>
            <person name="Fraser-Liggett C.M."/>
            <person name="Johnson P.J."/>
        </authorList>
    </citation>
    <scope>NUCLEOTIDE SEQUENCE [LARGE SCALE GENOMIC DNA]</scope>
    <source>
        <strain evidence="2">G3</strain>
    </source>
</reference>
<dbReference type="SMR" id="A2F9R8"/>
<dbReference type="AlphaFoldDB" id="A2F9R8"/>
<organism evidence="2 3">
    <name type="scientific">Trichomonas vaginalis (strain ATCC PRA-98 / G3)</name>
    <dbReference type="NCBI Taxonomy" id="412133"/>
    <lineage>
        <taxon>Eukaryota</taxon>
        <taxon>Metamonada</taxon>
        <taxon>Parabasalia</taxon>
        <taxon>Trichomonadida</taxon>
        <taxon>Trichomonadidae</taxon>
        <taxon>Trichomonas</taxon>
    </lineage>
</organism>
<protein>
    <submittedName>
        <fullName evidence="2">Uncharacterized protein</fullName>
    </submittedName>
</protein>
<dbReference type="RefSeq" id="XP_001311290.1">
    <property type="nucleotide sequence ID" value="XM_001311289.1"/>
</dbReference>
<name>A2F9R8_TRIV3</name>
<feature type="coiled-coil region" evidence="1">
    <location>
        <begin position="46"/>
        <end position="120"/>
    </location>
</feature>
<dbReference type="SUPFAM" id="SSF75708">
    <property type="entry name" value="Chemotaxis phosphatase CheZ"/>
    <property type="match status" value="1"/>
</dbReference>
<dbReference type="VEuPathDB" id="TrichDB:TVAG_158200"/>
<proteinExistence type="predicted"/>
<sequence length="120" mass="14301">MTVYVCDNTGTMEREQKLDALIQLSENDFRNAKKILDSTEQISRMRDDFDRRIDNLSHEVSRMKRKSTDKRKFSNLEDSIDELLQEREDMQDKMNGTNEIAKLINKLQKLEREFQILSKN</sequence>
<evidence type="ECO:0000256" key="1">
    <source>
        <dbReference type="SAM" id="Coils"/>
    </source>
</evidence>
<evidence type="ECO:0000313" key="2">
    <source>
        <dbReference type="EMBL" id="EAX98360.1"/>
    </source>
</evidence>
<gene>
    <name evidence="2" type="ORF">TVAG_158200</name>
</gene>
<dbReference type="KEGG" id="tva:4756157"/>
<keyword evidence="1" id="KW-0175">Coiled coil</keyword>
<dbReference type="VEuPathDB" id="TrichDB:TVAGG3_0783480"/>
<reference evidence="2" key="1">
    <citation type="submission" date="2006-10" db="EMBL/GenBank/DDBJ databases">
        <authorList>
            <person name="Amadeo P."/>
            <person name="Zhao Q."/>
            <person name="Wortman J."/>
            <person name="Fraser-Liggett C."/>
            <person name="Carlton J."/>
        </authorList>
    </citation>
    <scope>NUCLEOTIDE SEQUENCE</scope>
    <source>
        <strain evidence="2">G3</strain>
    </source>
</reference>
<accession>A2F9R8</accession>
<evidence type="ECO:0000313" key="3">
    <source>
        <dbReference type="Proteomes" id="UP000001542"/>
    </source>
</evidence>
<dbReference type="Proteomes" id="UP000001542">
    <property type="component" value="Unassembled WGS sequence"/>
</dbReference>
<dbReference type="InParanoid" id="A2F9R8"/>
<dbReference type="EMBL" id="DS113679">
    <property type="protein sequence ID" value="EAX98360.1"/>
    <property type="molecule type" value="Genomic_DNA"/>
</dbReference>
<keyword evidence="3" id="KW-1185">Reference proteome</keyword>